<gene>
    <name evidence="1" type="ordered locus">MycrhN_0206</name>
</gene>
<evidence type="ECO:0000313" key="1">
    <source>
        <dbReference type="EMBL" id="AEV70850.1"/>
    </source>
</evidence>
<dbReference type="EMBL" id="CP003169">
    <property type="protein sequence ID" value="AEV70850.1"/>
    <property type="molecule type" value="Genomic_DNA"/>
</dbReference>
<dbReference type="HOGENOM" id="CLU_3357193_0_0_11"/>
<protein>
    <submittedName>
        <fullName evidence="1">Uncharacterized protein</fullName>
    </submittedName>
</protein>
<keyword evidence="2" id="KW-1185">Reference proteome</keyword>
<accession>G8RHP8</accession>
<dbReference type="Proteomes" id="UP000005442">
    <property type="component" value="Chromosome"/>
</dbReference>
<dbReference type="PATRIC" id="fig|710685.3.peg.212"/>
<proteinExistence type="predicted"/>
<reference evidence="1 2" key="1">
    <citation type="submission" date="2011-12" db="EMBL/GenBank/DDBJ databases">
        <title>Complete sequence of Mycobacterium rhodesiae NBB3.</title>
        <authorList>
            <consortium name="US DOE Joint Genome Institute"/>
            <person name="Lucas S."/>
            <person name="Han J."/>
            <person name="Lapidus A."/>
            <person name="Cheng J.-F."/>
            <person name="Goodwin L."/>
            <person name="Pitluck S."/>
            <person name="Peters L."/>
            <person name="Mikhailova N."/>
            <person name="Gu W."/>
            <person name="Detter J.C."/>
            <person name="Han C."/>
            <person name="Tapia R."/>
            <person name="Land M."/>
            <person name="Hauser L."/>
            <person name="Kyrpides N."/>
            <person name="Ivanova N."/>
            <person name="Pagani I."/>
            <person name="Mattes T."/>
            <person name="Holmes A."/>
            <person name="Rutledge P."/>
            <person name="Paulsen I."/>
            <person name="Coleman N."/>
            <person name="Woyke T."/>
        </authorList>
    </citation>
    <scope>NUCLEOTIDE SEQUENCE [LARGE SCALE GENOMIC DNA]</scope>
    <source>
        <strain evidence="1 2">NBB3</strain>
    </source>
</reference>
<dbReference type="AlphaFoldDB" id="G8RHP8"/>
<name>G8RHP8_MYCRN</name>
<dbReference type="KEGG" id="mrh:MycrhN_0206"/>
<evidence type="ECO:0000313" key="2">
    <source>
        <dbReference type="Proteomes" id="UP000005442"/>
    </source>
</evidence>
<sequence length="36" mass="4070">MDTVSEFGDDGAEDSDLREELCFVRFEFTDPVVSLV</sequence>
<organism evidence="1 2">
    <name type="scientific">Mycolicibacterium rhodesiae (strain NBB3)</name>
    <name type="common">Mycobacterium rhodesiae</name>
    <dbReference type="NCBI Taxonomy" id="710685"/>
    <lineage>
        <taxon>Bacteria</taxon>
        <taxon>Bacillati</taxon>
        <taxon>Actinomycetota</taxon>
        <taxon>Actinomycetes</taxon>
        <taxon>Mycobacteriales</taxon>
        <taxon>Mycobacteriaceae</taxon>
        <taxon>Mycolicibacterium</taxon>
    </lineage>
</organism>